<proteinExistence type="predicted"/>
<name>G1SU88_RABIT</name>
<evidence type="ECO:0000313" key="3">
    <source>
        <dbReference type="Ensembl" id="ENSOCUP00000006909.4"/>
    </source>
</evidence>
<dbReference type="InParanoid" id="G1SU88"/>
<reference evidence="3" key="2">
    <citation type="submission" date="2025-08" db="UniProtKB">
        <authorList>
            <consortium name="Ensembl"/>
        </authorList>
    </citation>
    <scope>IDENTIFICATION</scope>
    <source>
        <strain evidence="3">Thorbecke</strain>
    </source>
</reference>
<dbReference type="GeneTree" id="ENSGT00390000012484"/>
<dbReference type="Proteomes" id="UP000001811">
    <property type="component" value="Chromosome X"/>
</dbReference>
<accession>G1SU88</accession>
<dbReference type="GO" id="GO:0006355">
    <property type="term" value="P:regulation of DNA-templated transcription"/>
    <property type="evidence" value="ECO:0007669"/>
    <property type="project" value="InterPro"/>
</dbReference>
<dbReference type="SMART" id="SM00349">
    <property type="entry name" value="KRAB"/>
    <property type="match status" value="1"/>
</dbReference>
<evidence type="ECO:0000259" key="2">
    <source>
        <dbReference type="PROSITE" id="PS50806"/>
    </source>
</evidence>
<dbReference type="PANTHER" id="PTHR14112">
    <property type="entry name" value="SYNOVIAL SARCOMA, X MEMBER"/>
    <property type="match status" value="1"/>
</dbReference>
<feature type="compositionally biased region" description="Polar residues" evidence="1">
    <location>
        <begin position="1"/>
        <end position="13"/>
    </location>
</feature>
<dbReference type="GO" id="GO:0005634">
    <property type="term" value="C:nucleus"/>
    <property type="evidence" value="ECO:0007669"/>
    <property type="project" value="TreeGrafter"/>
</dbReference>
<organism evidence="3 4">
    <name type="scientific">Oryctolagus cuniculus</name>
    <name type="common">Rabbit</name>
    <dbReference type="NCBI Taxonomy" id="9986"/>
    <lineage>
        <taxon>Eukaryota</taxon>
        <taxon>Metazoa</taxon>
        <taxon>Chordata</taxon>
        <taxon>Craniata</taxon>
        <taxon>Vertebrata</taxon>
        <taxon>Euteleostomi</taxon>
        <taxon>Mammalia</taxon>
        <taxon>Eutheria</taxon>
        <taxon>Euarchontoglires</taxon>
        <taxon>Glires</taxon>
        <taxon>Lagomorpha</taxon>
        <taxon>Leporidae</taxon>
        <taxon>Oryctolagus</taxon>
    </lineage>
</organism>
<reference evidence="3" key="3">
    <citation type="submission" date="2025-09" db="UniProtKB">
        <authorList>
            <consortium name="Ensembl"/>
        </authorList>
    </citation>
    <scope>IDENTIFICATION</scope>
    <source>
        <strain evidence="3">Thorbecke</strain>
    </source>
</reference>
<keyword evidence="4" id="KW-1185">Reference proteome</keyword>
<dbReference type="PROSITE" id="PS50806">
    <property type="entry name" value="KRAB_RELATED"/>
    <property type="match status" value="1"/>
</dbReference>
<dbReference type="eggNOG" id="ENOG502RU1A">
    <property type="taxonomic scope" value="Eukaryota"/>
</dbReference>
<dbReference type="InterPro" id="IPR036051">
    <property type="entry name" value="KRAB_dom_sf"/>
</dbReference>
<dbReference type="PaxDb" id="9986-ENSOCUP00000006909"/>
<dbReference type="AlphaFoldDB" id="G1SU88"/>
<evidence type="ECO:0000313" key="4">
    <source>
        <dbReference type="Proteomes" id="UP000001811"/>
    </source>
</evidence>
<feature type="region of interest" description="Disordered" evidence="1">
    <location>
        <begin position="1"/>
        <end position="20"/>
    </location>
</feature>
<dbReference type="Pfam" id="PF01352">
    <property type="entry name" value="KRAB"/>
    <property type="match status" value="1"/>
</dbReference>
<dbReference type="InterPro" id="IPR001909">
    <property type="entry name" value="KRAB"/>
</dbReference>
<dbReference type="PANTHER" id="PTHR14112:SF1">
    <property type="entry name" value="KRAB-RELATED DOMAIN-CONTAINING PROTEIN"/>
    <property type="match status" value="1"/>
</dbReference>
<protein>
    <recommendedName>
        <fullName evidence="2">KRAB-related domain-containing protein</fullName>
    </recommendedName>
</protein>
<dbReference type="EMBL" id="AAGW02040273">
    <property type="status" value="NOT_ANNOTATED_CDS"/>
    <property type="molecule type" value="Genomic_DNA"/>
</dbReference>
<dbReference type="Ensembl" id="ENSOCUT00000007994.4">
    <property type="protein sequence ID" value="ENSOCUP00000006909.4"/>
    <property type="gene ID" value="ENSOCUG00000007996.4"/>
</dbReference>
<dbReference type="InterPro" id="IPR003655">
    <property type="entry name" value="aKRAB"/>
</dbReference>
<reference evidence="3 4" key="1">
    <citation type="journal article" date="2011" name="Nature">
        <title>A high-resolution map of human evolutionary constraint using 29 mammals.</title>
        <authorList>
            <person name="Lindblad-Toh K."/>
            <person name="Garber M."/>
            <person name="Zuk O."/>
            <person name="Lin M.F."/>
            <person name="Parker B.J."/>
            <person name="Washietl S."/>
            <person name="Kheradpour P."/>
            <person name="Ernst J."/>
            <person name="Jordan G."/>
            <person name="Mauceli E."/>
            <person name="Ward L.D."/>
            <person name="Lowe C.B."/>
            <person name="Holloway A.K."/>
            <person name="Clamp M."/>
            <person name="Gnerre S."/>
            <person name="Alfoldi J."/>
            <person name="Beal K."/>
            <person name="Chang J."/>
            <person name="Clawson H."/>
            <person name="Cuff J."/>
            <person name="Di Palma F."/>
            <person name="Fitzgerald S."/>
            <person name="Flicek P."/>
            <person name="Guttman M."/>
            <person name="Hubisz M.J."/>
            <person name="Jaffe D.B."/>
            <person name="Jungreis I."/>
            <person name="Kent W.J."/>
            <person name="Kostka D."/>
            <person name="Lara M."/>
            <person name="Martins A.L."/>
            <person name="Massingham T."/>
            <person name="Moltke I."/>
            <person name="Raney B.J."/>
            <person name="Rasmussen M.D."/>
            <person name="Robinson J."/>
            <person name="Stark A."/>
            <person name="Vilella A.J."/>
            <person name="Wen J."/>
            <person name="Xie X."/>
            <person name="Zody M.C."/>
            <person name="Baldwin J."/>
            <person name="Bloom T."/>
            <person name="Chin C.W."/>
            <person name="Heiman D."/>
            <person name="Nicol R."/>
            <person name="Nusbaum C."/>
            <person name="Young S."/>
            <person name="Wilkinson J."/>
            <person name="Worley K.C."/>
            <person name="Kovar C.L."/>
            <person name="Muzny D.M."/>
            <person name="Gibbs R.A."/>
            <person name="Cree A."/>
            <person name="Dihn H.H."/>
            <person name="Fowler G."/>
            <person name="Jhangiani S."/>
            <person name="Joshi V."/>
            <person name="Lee S."/>
            <person name="Lewis L.R."/>
            <person name="Nazareth L.V."/>
            <person name="Okwuonu G."/>
            <person name="Santibanez J."/>
            <person name="Warren W.C."/>
            <person name="Mardis E.R."/>
            <person name="Weinstock G.M."/>
            <person name="Wilson R.K."/>
            <person name="Delehaunty K."/>
            <person name="Dooling D."/>
            <person name="Fronik C."/>
            <person name="Fulton L."/>
            <person name="Fulton B."/>
            <person name="Graves T."/>
            <person name="Minx P."/>
            <person name="Sodergren E."/>
            <person name="Birney E."/>
            <person name="Margulies E.H."/>
            <person name="Herrero J."/>
            <person name="Green E.D."/>
            <person name="Haussler D."/>
            <person name="Siepel A."/>
            <person name="Goldman N."/>
            <person name="Pollard K.S."/>
            <person name="Pedersen J.S."/>
            <person name="Lander E.S."/>
            <person name="Kellis M."/>
        </authorList>
    </citation>
    <scope>NUCLEOTIDE SEQUENCE [LARGE SCALE GENOMIC DNA]</scope>
    <source>
        <strain evidence="3 4">Thorbecke inbred</strain>
    </source>
</reference>
<dbReference type="Bgee" id="ENSOCUG00000007996">
    <property type="expression patterns" value="Expressed in testis"/>
</dbReference>
<evidence type="ECO:0000256" key="1">
    <source>
        <dbReference type="SAM" id="MobiDB-lite"/>
    </source>
</evidence>
<dbReference type="HOGENOM" id="CLU_097196_0_0_1"/>
<dbReference type="SUPFAM" id="SSF109640">
    <property type="entry name" value="KRAB domain (Kruppel-associated box)"/>
    <property type="match status" value="1"/>
</dbReference>
<feature type="domain" description="KRAB-related" evidence="2">
    <location>
        <begin position="20"/>
        <end position="83"/>
    </location>
</feature>
<sequence>MSTNGSLPMSHSADSQKSEKTCKAFKDISQYFSKKEWEKLEYSEKITYVYMKRNYTTMTKLGIRKGWAHTTPVSSSAAAGASHFPLVQEELPRQPLGTLLFSVLYRAKGKEQHQWSVHLPFSLPSASL</sequence>